<evidence type="ECO:0000256" key="1">
    <source>
        <dbReference type="SAM" id="MobiDB-lite"/>
    </source>
</evidence>
<feature type="region of interest" description="Disordered" evidence="1">
    <location>
        <begin position="196"/>
        <end position="227"/>
    </location>
</feature>
<evidence type="ECO:0000313" key="3">
    <source>
        <dbReference type="EMBL" id="CAF3878912.1"/>
    </source>
</evidence>
<evidence type="ECO:0000313" key="4">
    <source>
        <dbReference type="Proteomes" id="UP000663829"/>
    </source>
</evidence>
<gene>
    <name evidence="2" type="ORF">GPM918_LOCUS19408</name>
    <name evidence="3" type="ORF">SRO942_LOCUS19405</name>
</gene>
<dbReference type="Proteomes" id="UP000663829">
    <property type="component" value="Unassembled WGS sequence"/>
</dbReference>
<organism evidence="2 4">
    <name type="scientific">Didymodactylos carnosus</name>
    <dbReference type="NCBI Taxonomy" id="1234261"/>
    <lineage>
        <taxon>Eukaryota</taxon>
        <taxon>Metazoa</taxon>
        <taxon>Spiralia</taxon>
        <taxon>Gnathifera</taxon>
        <taxon>Rotifera</taxon>
        <taxon>Eurotatoria</taxon>
        <taxon>Bdelloidea</taxon>
        <taxon>Philodinida</taxon>
        <taxon>Philodinidae</taxon>
        <taxon>Didymodactylos</taxon>
    </lineage>
</organism>
<feature type="region of interest" description="Disordered" evidence="1">
    <location>
        <begin position="141"/>
        <end position="168"/>
    </location>
</feature>
<dbReference type="Proteomes" id="UP000681722">
    <property type="component" value="Unassembled WGS sequence"/>
</dbReference>
<dbReference type="EMBL" id="CAJOBC010005880">
    <property type="protein sequence ID" value="CAF3878912.1"/>
    <property type="molecule type" value="Genomic_DNA"/>
</dbReference>
<evidence type="ECO:0000313" key="2">
    <source>
        <dbReference type="EMBL" id="CAF1114886.1"/>
    </source>
</evidence>
<keyword evidence="4" id="KW-1185">Reference proteome</keyword>
<proteinExistence type="predicted"/>
<dbReference type="EMBL" id="CAJNOQ010005880">
    <property type="protein sequence ID" value="CAF1114886.1"/>
    <property type="molecule type" value="Genomic_DNA"/>
</dbReference>
<dbReference type="OrthoDB" id="10017359at2759"/>
<reference evidence="2" key="1">
    <citation type="submission" date="2021-02" db="EMBL/GenBank/DDBJ databases">
        <authorList>
            <person name="Nowell W R."/>
        </authorList>
    </citation>
    <scope>NUCLEOTIDE SEQUENCE</scope>
</reference>
<dbReference type="AlphaFoldDB" id="A0A814Q3S9"/>
<comment type="caution">
    <text evidence="2">The sequence shown here is derived from an EMBL/GenBank/DDBJ whole genome shotgun (WGS) entry which is preliminary data.</text>
</comment>
<sequence length="391" mass="45250">MIIKDSTITRTYIHSDLPEFDIRKDLCGVQDQRINYLRQLSGCIIDMHQEEGSTMFEKVQWMITHPVEEIRSWVVTRIQKLAMQTQINYSMMLEDIVFQQRFNKQAHISTESLSTTPTEALHQSPLRFTAPTILPPDLVTRAQTDIRPQRNRRSTFNGPRPANGFPGLSELHTKAPVYLDLSSKFDLLFNGRENRFIDGKSTNDTNKKPLSRQHESSNDTSSDNENSGEDLIEMARWENLLSDLSDAENDKGSNETARLTDIISLSQLKTRLMNNRIELDDGNNINQIQSIILRGDPLNISRKRNTKLMNQQYYCFYRLLLNENIILSDGISKSKKIAKKQAYRNMVKLLLNERGVEIRKIQDNRWKVVIKKPQSFIEQPSIMTDADITLY</sequence>
<protein>
    <submittedName>
        <fullName evidence="2">Uncharacterized protein</fullName>
    </submittedName>
</protein>
<name>A0A814Q3S9_9BILA</name>
<accession>A0A814Q3S9</accession>